<reference evidence="2 3" key="1">
    <citation type="journal article" date="2015" name="Int. J. Syst. Evol. Microbiol.">
        <title>Description of Sphingopyxis fribergensis sp. nov. - a soil bacterium with the ability to degrade styrene and phenylacetic acid.</title>
        <authorList>
            <person name="Oelschlagel M."/>
            <person name="Ruckert C."/>
            <person name="Kalinowski J."/>
            <person name="Schmidt G."/>
            <person name="Schlomann M."/>
            <person name="Tischler D."/>
        </authorList>
    </citation>
    <scope>NUCLEOTIDE SEQUENCE [LARGE SCALE GENOMIC DNA]</scope>
    <source>
        <strain evidence="2 3">Kp5.2</strain>
    </source>
</reference>
<evidence type="ECO:0000256" key="1">
    <source>
        <dbReference type="SAM" id="SignalP"/>
    </source>
</evidence>
<evidence type="ECO:0000313" key="3">
    <source>
        <dbReference type="Proteomes" id="UP000030907"/>
    </source>
</evidence>
<dbReference type="KEGG" id="sphk:SKP52_16130"/>
<dbReference type="RefSeq" id="WP_039576337.1">
    <property type="nucleotide sequence ID" value="NZ_CP009122.1"/>
</dbReference>
<gene>
    <name evidence="2" type="ORF">SKP52_16130</name>
</gene>
<dbReference type="STRING" id="1515612.SKP52_16130"/>
<keyword evidence="1" id="KW-0732">Signal</keyword>
<evidence type="ECO:0008006" key="4">
    <source>
        <dbReference type="Google" id="ProtNLM"/>
    </source>
</evidence>
<proteinExistence type="predicted"/>
<dbReference type="HOGENOM" id="CLU_1440217_0_0_5"/>
<protein>
    <recommendedName>
        <fullName evidence="4">Secreted protein</fullName>
    </recommendedName>
</protein>
<dbReference type="EMBL" id="CP009122">
    <property type="protein sequence ID" value="AJA10101.1"/>
    <property type="molecule type" value="Genomic_DNA"/>
</dbReference>
<evidence type="ECO:0000313" key="2">
    <source>
        <dbReference type="EMBL" id="AJA10101.1"/>
    </source>
</evidence>
<dbReference type="OrthoDB" id="7447229at2"/>
<dbReference type="Proteomes" id="UP000030907">
    <property type="component" value="Chromosome"/>
</dbReference>
<organism evidence="2 3">
    <name type="scientific">Sphingopyxis fribergensis</name>
    <dbReference type="NCBI Taxonomy" id="1515612"/>
    <lineage>
        <taxon>Bacteria</taxon>
        <taxon>Pseudomonadati</taxon>
        <taxon>Pseudomonadota</taxon>
        <taxon>Alphaproteobacteria</taxon>
        <taxon>Sphingomonadales</taxon>
        <taxon>Sphingomonadaceae</taxon>
        <taxon>Sphingopyxis</taxon>
    </lineage>
</organism>
<dbReference type="AlphaFoldDB" id="A0A0A7PJ11"/>
<feature type="signal peptide" evidence="1">
    <location>
        <begin position="1"/>
        <end position="16"/>
    </location>
</feature>
<feature type="chain" id="PRO_5002030765" description="Secreted protein" evidence="1">
    <location>
        <begin position="17"/>
        <end position="188"/>
    </location>
</feature>
<name>A0A0A7PJ11_9SPHN</name>
<keyword evidence="3" id="KW-1185">Reference proteome</keyword>
<accession>A0A0A7PJ11</accession>
<sequence>MSPRIFLLAFAPTLLAASEPPSGDPLIGAETVPDEVLATQRGGFAFQGMVIAFGADIRSFVNDELALRTIVSWTPQGSSIERFVSPALTAVDAAQIQGGILTSGGITMRVGDEPVFLANNGQTALIQSTDAIQNVLINTASNVSLNQQVDAVLDISGYEGFRDGLASTRMSDAIGAAMGAQTLSALGN</sequence>